<evidence type="ECO:0000256" key="9">
    <source>
        <dbReference type="ARBA" id="ARBA00023150"/>
    </source>
</evidence>
<dbReference type="Proteomes" id="UP000638648">
    <property type="component" value="Unassembled WGS sequence"/>
</dbReference>
<evidence type="ECO:0000313" key="14">
    <source>
        <dbReference type="Proteomes" id="UP000638648"/>
    </source>
</evidence>
<dbReference type="EC" id="2.10.1.1" evidence="11"/>
<keyword evidence="14" id="KW-1185">Reference proteome</keyword>
<dbReference type="PANTHER" id="PTHR10192:SF5">
    <property type="entry name" value="GEPHYRIN"/>
    <property type="match status" value="1"/>
</dbReference>
<proteinExistence type="inferred from homology"/>
<dbReference type="Gene3D" id="2.40.340.10">
    <property type="entry name" value="MoeA, C-terminal, domain IV"/>
    <property type="match status" value="1"/>
</dbReference>
<evidence type="ECO:0000256" key="8">
    <source>
        <dbReference type="ARBA" id="ARBA00022842"/>
    </source>
</evidence>
<dbReference type="Pfam" id="PF00994">
    <property type="entry name" value="MoCF_biosynth"/>
    <property type="match status" value="1"/>
</dbReference>
<evidence type="ECO:0000256" key="2">
    <source>
        <dbReference type="ARBA" id="ARBA00002901"/>
    </source>
</evidence>
<dbReference type="CDD" id="cd00887">
    <property type="entry name" value="MoeA"/>
    <property type="match status" value="1"/>
</dbReference>
<keyword evidence="5 11" id="KW-0500">Molybdenum</keyword>
<dbReference type="SUPFAM" id="SSF63882">
    <property type="entry name" value="MoeA N-terminal region -like"/>
    <property type="match status" value="1"/>
</dbReference>
<protein>
    <recommendedName>
        <fullName evidence="11">Molybdopterin molybdenumtransferase</fullName>
        <ecNumber evidence="11">2.10.1.1</ecNumber>
    </recommendedName>
</protein>
<dbReference type="InterPro" id="IPR036688">
    <property type="entry name" value="MoeA_C_domain_IV_sf"/>
</dbReference>
<dbReference type="SUPFAM" id="SSF63867">
    <property type="entry name" value="MoeA C-terminal domain-like"/>
    <property type="match status" value="1"/>
</dbReference>
<dbReference type="Gene3D" id="2.170.190.11">
    <property type="entry name" value="Molybdopterin biosynthesis moea protein, domain 3"/>
    <property type="match status" value="1"/>
</dbReference>
<dbReference type="GO" id="GO:0061599">
    <property type="term" value="F:molybdopterin molybdotransferase activity"/>
    <property type="evidence" value="ECO:0007669"/>
    <property type="project" value="UniProtKB-UniRule"/>
</dbReference>
<keyword evidence="8 11" id="KW-0460">Magnesium</keyword>
<dbReference type="GO" id="GO:0046872">
    <property type="term" value="F:metal ion binding"/>
    <property type="evidence" value="ECO:0007669"/>
    <property type="project" value="UniProtKB-UniRule"/>
</dbReference>
<dbReference type="SUPFAM" id="SSF53218">
    <property type="entry name" value="Molybdenum cofactor biosynthesis proteins"/>
    <property type="match status" value="1"/>
</dbReference>
<evidence type="ECO:0000256" key="10">
    <source>
        <dbReference type="ARBA" id="ARBA00047317"/>
    </source>
</evidence>
<accession>A0A927N5J7</accession>
<dbReference type="NCBIfam" id="TIGR00177">
    <property type="entry name" value="molyb_syn"/>
    <property type="match status" value="1"/>
</dbReference>
<evidence type="ECO:0000256" key="1">
    <source>
        <dbReference type="ARBA" id="ARBA00001946"/>
    </source>
</evidence>
<dbReference type="InterPro" id="IPR005110">
    <property type="entry name" value="MoeA_linker/N"/>
</dbReference>
<dbReference type="InterPro" id="IPR001453">
    <property type="entry name" value="MoaB/Mog_dom"/>
</dbReference>
<dbReference type="GO" id="GO:0005829">
    <property type="term" value="C:cytosol"/>
    <property type="evidence" value="ECO:0007669"/>
    <property type="project" value="TreeGrafter"/>
</dbReference>
<dbReference type="SMART" id="SM00852">
    <property type="entry name" value="MoCF_biosynth"/>
    <property type="match status" value="1"/>
</dbReference>
<comment type="pathway">
    <text evidence="3 11">Cofactor biosynthesis; molybdopterin biosynthesis.</text>
</comment>
<comment type="similarity">
    <text evidence="4 11">Belongs to the MoeA family.</text>
</comment>
<evidence type="ECO:0000256" key="7">
    <source>
        <dbReference type="ARBA" id="ARBA00022723"/>
    </source>
</evidence>
<comment type="function">
    <text evidence="2 11">Catalyzes the insertion of molybdate into adenylated molybdopterin with the concomitant release of AMP.</text>
</comment>
<comment type="catalytic activity">
    <reaction evidence="10">
        <text>adenylyl-molybdopterin + molybdate = Mo-molybdopterin + AMP + H(+)</text>
        <dbReference type="Rhea" id="RHEA:35047"/>
        <dbReference type="ChEBI" id="CHEBI:15378"/>
        <dbReference type="ChEBI" id="CHEBI:36264"/>
        <dbReference type="ChEBI" id="CHEBI:62727"/>
        <dbReference type="ChEBI" id="CHEBI:71302"/>
        <dbReference type="ChEBI" id="CHEBI:456215"/>
        <dbReference type="EC" id="2.10.1.1"/>
    </reaction>
</comment>
<evidence type="ECO:0000256" key="4">
    <source>
        <dbReference type="ARBA" id="ARBA00010763"/>
    </source>
</evidence>
<dbReference type="InterPro" id="IPR005111">
    <property type="entry name" value="MoeA_C_domain_IV"/>
</dbReference>
<organism evidence="13 14">
    <name type="scientific">Actinopolymorpha pittospori</name>
    <dbReference type="NCBI Taxonomy" id="648752"/>
    <lineage>
        <taxon>Bacteria</taxon>
        <taxon>Bacillati</taxon>
        <taxon>Actinomycetota</taxon>
        <taxon>Actinomycetes</taxon>
        <taxon>Propionibacteriales</taxon>
        <taxon>Actinopolymorphaceae</taxon>
        <taxon>Actinopolymorpha</taxon>
    </lineage>
</organism>
<name>A0A927N5J7_9ACTN</name>
<keyword evidence="9 11" id="KW-0501">Molybdenum cofactor biosynthesis</keyword>
<dbReference type="PANTHER" id="PTHR10192">
    <property type="entry name" value="MOLYBDOPTERIN BIOSYNTHESIS PROTEIN"/>
    <property type="match status" value="1"/>
</dbReference>
<dbReference type="Pfam" id="PF03453">
    <property type="entry name" value="MoeA_N"/>
    <property type="match status" value="1"/>
</dbReference>
<dbReference type="EMBL" id="JADBEM010000001">
    <property type="protein sequence ID" value="MBE1612082.1"/>
    <property type="molecule type" value="Genomic_DNA"/>
</dbReference>
<sequence>MRSVEEHLEAVLAGIHELPPFRQQLMDAHGCTLCEDVEAGVDLPAFDNSAMDGYAVRGEDVANASEAHPVVLPVVGDLPAGGREAHALAPGMALRIMTGAAMPHGADTVIPVEWTDGGVVKVSVNQAPTDRSYIRRRGEEVRTGQLLVRSGTHLDARQLALIASVGRDVVQVRPRPRVVVLSTGSELREPGQPLGEGAIYDANSFALAAAAREAGAVAYRVGCVSDDEREFLRVLEDQLVRADLVVTSGGVSVGAYDVVKQVLSRLGTVEFSRVAMQPGMPQGFGVVGEDQTPIFTLPGNPVSSYVSFQVFVRPALRKMLGLTPHVTPTVTATATEGWRSPEGRRQYARVAYSLDADGRALVAPVGGSGSHLVAGLAQANALAVVPEDVREVAEGATLEVVLLDGSGERT</sequence>
<dbReference type="RefSeq" id="WP_192755194.1">
    <property type="nucleotide sequence ID" value="NZ_BAABJL010000222.1"/>
</dbReference>
<gene>
    <name evidence="13" type="ORF">HEB94_008930</name>
</gene>
<dbReference type="InterPro" id="IPR036425">
    <property type="entry name" value="MoaB/Mog-like_dom_sf"/>
</dbReference>
<dbReference type="FunFam" id="3.40.980.10:FF:000004">
    <property type="entry name" value="Molybdopterin molybdenumtransferase"/>
    <property type="match status" value="1"/>
</dbReference>
<evidence type="ECO:0000256" key="6">
    <source>
        <dbReference type="ARBA" id="ARBA00022679"/>
    </source>
</evidence>
<evidence type="ECO:0000256" key="3">
    <source>
        <dbReference type="ARBA" id="ARBA00005046"/>
    </source>
</evidence>
<evidence type="ECO:0000259" key="12">
    <source>
        <dbReference type="SMART" id="SM00852"/>
    </source>
</evidence>
<dbReference type="NCBIfam" id="NF045515">
    <property type="entry name" value="Glp_gephyrin"/>
    <property type="match status" value="1"/>
</dbReference>
<evidence type="ECO:0000313" key="13">
    <source>
        <dbReference type="EMBL" id="MBE1612082.1"/>
    </source>
</evidence>
<dbReference type="GO" id="GO:0006777">
    <property type="term" value="P:Mo-molybdopterin cofactor biosynthetic process"/>
    <property type="evidence" value="ECO:0007669"/>
    <property type="project" value="UniProtKB-UniRule"/>
</dbReference>
<dbReference type="InterPro" id="IPR038987">
    <property type="entry name" value="MoeA-like"/>
</dbReference>
<dbReference type="InterPro" id="IPR036135">
    <property type="entry name" value="MoeA_linker/N_sf"/>
</dbReference>
<dbReference type="Gene3D" id="3.90.105.10">
    <property type="entry name" value="Molybdopterin biosynthesis moea protein, domain 2"/>
    <property type="match status" value="1"/>
</dbReference>
<keyword evidence="6 11" id="KW-0808">Transferase</keyword>
<dbReference type="AlphaFoldDB" id="A0A927N5J7"/>
<dbReference type="Pfam" id="PF03454">
    <property type="entry name" value="MoeA_C"/>
    <property type="match status" value="1"/>
</dbReference>
<feature type="domain" description="MoaB/Mog" evidence="12">
    <location>
        <begin position="179"/>
        <end position="318"/>
    </location>
</feature>
<keyword evidence="7 11" id="KW-0479">Metal-binding</keyword>
<evidence type="ECO:0000256" key="5">
    <source>
        <dbReference type="ARBA" id="ARBA00022505"/>
    </source>
</evidence>
<dbReference type="Gene3D" id="3.40.980.10">
    <property type="entry name" value="MoaB/Mog-like domain"/>
    <property type="match status" value="1"/>
</dbReference>
<comment type="caution">
    <text evidence="13">The sequence shown here is derived from an EMBL/GenBank/DDBJ whole genome shotgun (WGS) entry which is preliminary data.</text>
</comment>
<evidence type="ECO:0000256" key="11">
    <source>
        <dbReference type="RuleBase" id="RU365090"/>
    </source>
</evidence>
<comment type="cofactor">
    <cofactor evidence="1 11">
        <name>Mg(2+)</name>
        <dbReference type="ChEBI" id="CHEBI:18420"/>
    </cofactor>
</comment>
<reference evidence="13" key="1">
    <citation type="submission" date="2020-10" db="EMBL/GenBank/DDBJ databases">
        <title>Sequencing the genomes of 1000 actinobacteria strains.</title>
        <authorList>
            <person name="Klenk H.-P."/>
        </authorList>
    </citation>
    <scope>NUCLEOTIDE SEQUENCE</scope>
    <source>
        <strain evidence="13">DSM 45354</strain>
    </source>
</reference>